<sequence length="275" mass="31761">MNKVWRPYASYRIWLEFEPPVGQEKFHCDMKRGFARAKKREPGIEPLLKQDTAPQRIGLLAQQGIYEFHYNPQLLSSVDGVDQIAEIIKLNQQSSLVQERIKTILNNYYQNPILAGKKIIKLNRGDEGFPQPILIKHGNYWFNFFAAIDCIFEETDGILHILDFKTGHSGIDYRQAYLYLLAVSYLYPGQPAIASFYNVEKCEQSKLISASQETLKAFEIEMALVAQRLQKELKQYRFNRSNFENIFPPNPGVNCYHCQVKSICKFSVYSEVAAS</sequence>
<evidence type="ECO:0000256" key="3">
    <source>
        <dbReference type="ARBA" id="ARBA00023204"/>
    </source>
</evidence>
<keyword evidence="2" id="KW-0347">Helicase</keyword>
<accession>A0ABR9UEH2</accession>
<feature type="domain" description="PD-(D/E)XK endonuclease-like" evidence="4">
    <location>
        <begin position="139"/>
        <end position="265"/>
    </location>
</feature>
<dbReference type="Pfam" id="PF12705">
    <property type="entry name" value="PDDEXK_1"/>
    <property type="match status" value="1"/>
</dbReference>
<keyword evidence="3" id="KW-0234">DNA repair</keyword>
<dbReference type="Proteomes" id="UP000640725">
    <property type="component" value="Unassembled WGS sequence"/>
</dbReference>
<evidence type="ECO:0000313" key="5">
    <source>
        <dbReference type="EMBL" id="MBE9144862.1"/>
    </source>
</evidence>
<evidence type="ECO:0000313" key="6">
    <source>
        <dbReference type="Proteomes" id="UP000640725"/>
    </source>
</evidence>
<keyword evidence="2" id="KW-0547">Nucleotide-binding</keyword>
<evidence type="ECO:0000259" key="4">
    <source>
        <dbReference type="Pfam" id="PF12705"/>
    </source>
</evidence>
<keyword evidence="2" id="KW-0067">ATP-binding</keyword>
<keyword evidence="6" id="KW-1185">Reference proteome</keyword>
<keyword evidence="1" id="KW-0227">DNA damage</keyword>
<evidence type="ECO:0000256" key="1">
    <source>
        <dbReference type="ARBA" id="ARBA00022763"/>
    </source>
</evidence>
<dbReference type="InterPro" id="IPR011604">
    <property type="entry name" value="PDDEXK-like_dom_sf"/>
</dbReference>
<protein>
    <submittedName>
        <fullName evidence="5">PD-(D/E)XK nuclease family protein</fullName>
    </submittedName>
</protein>
<organism evidence="5 6">
    <name type="scientific">Planktothrix mougeotii LEGE 06226</name>
    <dbReference type="NCBI Taxonomy" id="1828728"/>
    <lineage>
        <taxon>Bacteria</taxon>
        <taxon>Bacillati</taxon>
        <taxon>Cyanobacteriota</taxon>
        <taxon>Cyanophyceae</taxon>
        <taxon>Oscillatoriophycideae</taxon>
        <taxon>Oscillatoriales</taxon>
        <taxon>Microcoleaceae</taxon>
        <taxon>Planktothrix</taxon>
    </lineage>
</organism>
<reference evidence="5 6" key="1">
    <citation type="submission" date="2020-10" db="EMBL/GenBank/DDBJ databases">
        <authorList>
            <person name="Castelo-Branco R."/>
            <person name="Eusebio N."/>
            <person name="Adriana R."/>
            <person name="Vieira A."/>
            <person name="Brugerolle De Fraissinette N."/>
            <person name="Rezende De Castro R."/>
            <person name="Schneider M.P."/>
            <person name="Vasconcelos V."/>
            <person name="Leao P.N."/>
        </authorList>
    </citation>
    <scope>NUCLEOTIDE SEQUENCE [LARGE SCALE GENOMIC DNA]</scope>
    <source>
        <strain evidence="5 6">LEGE 06226</strain>
    </source>
</reference>
<evidence type="ECO:0000256" key="2">
    <source>
        <dbReference type="ARBA" id="ARBA00022806"/>
    </source>
</evidence>
<proteinExistence type="predicted"/>
<dbReference type="EMBL" id="JADEWU010000041">
    <property type="protein sequence ID" value="MBE9144862.1"/>
    <property type="molecule type" value="Genomic_DNA"/>
</dbReference>
<keyword evidence="2" id="KW-0378">Hydrolase</keyword>
<comment type="caution">
    <text evidence="5">The sequence shown here is derived from an EMBL/GenBank/DDBJ whole genome shotgun (WGS) entry which is preliminary data.</text>
</comment>
<dbReference type="Gene3D" id="3.90.320.10">
    <property type="match status" value="1"/>
</dbReference>
<name>A0ABR9UEH2_9CYAN</name>
<dbReference type="RefSeq" id="WP_193870357.1">
    <property type="nucleotide sequence ID" value="NZ_JADEWU010000041.1"/>
</dbReference>
<gene>
    <name evidence="5" type="ORF">IQ236_16795</name>
</gene>
<dbReference type="InterPro" id="IPR038726">
    <property type="entry name" value="PDDEXK_AddAB-type"/>
</dbReference>